<feature type="domain" description="MaoC-like" evidence="1">
    <location>
        <begin position="15"/>
        <end position="120"/>
    </location>
</feature>
<dbReference type="PANTHER" id="PTHR42993:SF1">
    <property type="entry name" value="MAOC-LIKE DEHYDRATASE DOMAIN-CONTAINING PROTEIN"/>
    <property type="match status" value="1"/>
</dbReference>
<name>A0ABS0SGT1_9HYPH</name>
<dbReference type="Gene3D" id="3.10.129.10">
    <property type="entry name" value="Hotdog Thioesterase"/>
    <property type="match status" value="1"/>
</dbReference>
<dbReference type="EMBL" id="JADGMQ010000017">
    <property type="protein sequence ID" value="MBI1622441.1"/>
    <property type="molecule type" value="Genomic_DNA"/>
</dbReference>
<sequence length="164" mass="17897">MSTYNREPVTLKDAKNAVGTEIGVSPWRVVSQEMINQFADATDDHQFIHVDPERAATETPFGGTIAHGFLTLSLLSTLAYETIPPIEGAGIGVNYGFDAIRFMSPVKSGARIRARFVLAEFTARPSGWMHLNYDVTVEVEGSKKPALTARWLTLAALDKKDASA</sequence>
<dbReference type="InterPro" id="IPR002539">
    <property type="entry name" value="MaoC-like_dom"/>
</dbReference>
<dbReference type="PANTHER" id="PTHR42993">
    <property type="entry name" value="MAOC-LIKE DEHYDRATASE DOMAIN-CONTAINING PROTEIN"/>
    <property type="match status" value="1"/>
</dbReference>
<evidence type="ECO:0000313" key="2">
    <source>
        <dbReference type="EMBL" id="MBI1622441.1"/>
    </source>
</evidence>
<gene>
    <name evidence="2" type="ORF">IOD40_17415</name>
</gene>
<dbReference type="RefSeq" id="WP_198477982.1">
    <property type="nucleotide sequence ID" value="NZ_JADGMQ010000017.1"/>
</dbReference>
<evidence type="ECO:0000259" key="1">
    <source>
        <dbReference type="Pfam" id="PF01575"/>
    </source>
</evidence>
<comment type="caution">
    <text evidence="2">The sequence shown here is derived from an EMBL/GenBank/DDBJ whole genome shotgun (WGS) entry which is preliminary data.</text>
</comment>
<accession>A0ABS0SGT1</accession>
<dbReference type="Pfam" id="PF01575">
    <property type="entry name" value="MaoC_dehydratas"/>
    <property type="match status" value="1"/>
</dbReference>
<dbReference type="InterPro" id="IPR039375">
    <property type="entry name" value="NodN-like"/>
</dbReference>
<dbReference type="Proteomes" id="UP000601789">
    <property type="component" value="Unassembled WGS sequence"/>
</dbReference>
<proteinExistence type="predicted"/>
<protein>
    <submittedName>
        <fullName evidence="2">MaoC family dehydratase</fullName>
    </submittedName>
</protein>
<keyword evidence="3" id="KW-1185">Reference proteome</keyword>
<dbReference type="SUPFAM" id="SSF54637">
    <property type="entry name" value="Thioesterase/thiol ester dehydrase-isomerase"/>
    <property type="match status" value="1"/>
</dbReference>
<dbReference type="InterPro" id="IPR029069">
    <property type="entry name" value="HotDog_dom_sf"/>
</dbReference>
<reference evidence="2 3" key="1">
    <citation type="submission" date="2020-10" db="EMBL/GenBank/DDBJ databases">
        <title>Aquamicrobium zhengzhouensis sp. nov., a exopolysaccharide producing bacterium isolated from farmland soil.</title>
        <authorList>
            <person name="Wang X."/>
        </authorList>
    </citation>
    <scope>NUCLEOTIDE SEQUENCE [LARGE SCALE GENOMIC DNA]</scope>
    <source>
        <strain evidence="3">cd-1</strain>
    </source>
</reference>
<organism evidence="2 3">
    <name type="scientific">Aquamicrobium zhengzhouense</name>
    <dbReference type="NCBI Taxonomy" id="2781738"/>
    <lineage>
        <taxon>Bacteria</taxon>
        <taxon>Pseudomonadati</taxon>
        <taxon>Pseudomonadota</taxon>
        <taxon>Alphaproteobacteria</taxon>
        <taxon>Hyphomicrobiales</taxon>
        <taxon>Phyllobacteriaceae</taxon>
        <taxon>Aquamicrobium</taxon>
    </lineage>
</organism>
<evidence type="ECO:0000313" key="3">
    <source>
        <dbReference type="Proteomes" id="UP000601789"/>
    </source>
</evidence>
<dbReference type="CDD" id="cd03450">
    <property type="entry name" value="NodN"/>
    <property type="match status" value="1"/>
</dbReference>